<dbReference type="STRING" id="966.BTA35_0212340"/>
<dbReference type="HAMAP" id="MF_00919">
    <property type="entry name" value="RMF"/>
    <property type="match status" value="1"/>
</dbReference>
<evidence type="ECO:0000256" key="3">
    <source>
        <dbReference type="HAMAP-Rule" id="MF_00919"/>
    </source>
</evidence>
<dbReference type="GO" id="GO:0005737">
    <property type="term" value="C:cytoplasm"/>
    <property type="evidence" value="ECO:0007669"/>
    <property type="project" value="UniProtKB-SubCell"/>
</dbReference>
<dbReference type="Pfam" id="PF04957">
    <property type="entry name" value="RMF"/>
    <property type="match status" value="1"/>
</dbReference>
<comment type="caution">
    <text evidence="4">The sequence shown here is derived from an EMBL/GenBank/DDBJ whole genome shotgun (WGS) entry which is preliminary data.</text>
</comment>
<reference evidence="4" key="1">
    <citation type="submission" date="2017-02" db="EMBL/GenBank/DDBJ databases">
        <title>Draft Genome Sequence of the Salt Water Bacterium Oceanospirillum linum ATCC 11336.</title>
        <authorList>
            <person name="Trachtenberg A.M."/>
            <person name="Carney J.G."/>
            <person name="Linnane J.D."/>
            <person name="Rheaume B.A."/>
            <person name="Pitts N.L."/>
            <person name="Mykles D.L."/>
            <person name="Maclea K.S."/>
        </authorList>
    </citation>
    <scope>NUCLEOTIDE SEQUENCE [LARGE SCALE GENOMIC DNA]</scope>
    <source>
        <strain evidence="4">ATCC 11336</strain>
    </source>
</reference>
<keyword evidence="2 3" id="KW-0810">Translation regulation</keyword>
<dbReference type="InterPro" id="IPR007040">
    <property type="entry name" value="Ribosome_modulation_factor"/>
</dbReference>
<dbReference type="NCBIfam" id="NF011162">
    <property type="entry name" value="PRK14563.1"/>
    <property type="match status" value="1"/>
</dbReference>
<accession>A0A1T1H9Y7</accession>
<protein>
    <recommendedName>
        <fullName evidence="3">Ribosome modulation factor</fullName>
        <shortName evidence="3">RMF</shortName>
    </recommendedName>
</protein>
<evidence type="ECO:0000256" key="1">
    <source>
        <dbReference type="ARBA" id="ARBA00022490"/>
    </source>
</evidence>
<dbReference type="GO" id="GO:0006417">
    <property type="term" value="P:regulation of translation"/>
    <property type="evidence" value="ECO:0007669"/>
    <property type="project" value="UniProtKB-UniRule"/>
</dbReference>
<proteinExistence type="inferred from homology"/>
<dbReference type="AlphaFoldDB" id="A0A1T1H9Y7"/>
<comment type="similarity">
    <text evidence="3">Belongs to the ribosome modulation factor family.</text>
</comment>
<organism evidence="4 5">
    <name type="scientific">Oceanospirillum linum</name>
    <dbReference type="NCBI Taxonomy" id="966"/>
    <lineage>
        <taxon>Bacteria</taxon>
        <taxon>Pseudomonadati</taxon>
        <taxon>Pseudomonadota</taxon>
        <taxon>Gammaproteobacteria</taxon>
        <taxon>Oceanospirillales</taxon>
        <taxon>Oceanospirillaceae</taxon>
        <taxon>Oceanospirillum</taxon>
    </lineage>
</organism>
<dbReference type="EMBL" id="MTSD02000005">
    <property type="protein sequence ID" value="OOV86668.1"/>
    <property type="molecule type" value="Genomic_DNA"/>
</dbReference>
<keyword evidence="1 3" id="KW-0963">Cytoplasm</keyword>
<dbReference type="NCBIfam" id="NF041886">
    <property type="entry name" value="Rmf_CrpP_fam"/>
    <property type="match status" value="1"/>
</dbReference>
<name>A0A1T1H9Y7_OCELI</name>
<evidence type="ECO:0000256" key="2">
    <source>
        <dbReference type="ARBA" id="ARBA00022845"/>
    </source>
</evidence>
<dbReference type="InterPro" id="IPR023200">
    <property type="entry name" value="RMF_sf"/>
</dbReference>
<keyword evidence="5" id="KW-1185">Reference proteome</keyword>
<comment type="subcellular location">
    <subcellularLocation>
        <location evidence="3">Cytoplasm</location>
    </subcellularLocation>
</comment>
<evidence type="ECO:0000313" key="4">
    <source>
        <dbReference type="EMBL" id="OOV86668.1"/>
    </source>
</evidence>
<dbReference type="Proteomes" id="UP000190064">
    <property type="component" value="Unassembled WGS sequence"/>
</dbReference>
<dbReference type="Gene3D" id="1.10.10.620">
    <property type="entry name" value="ribosome modulation factor like domain"/>
    <property type="match status" value="1"/>
</dbReference>
<dbReference type="RefSeq" id="WP_078320122.1">
    <property type="nucleotide sequence ID" value="NZ_FXTS01000006.1"/>
</dbReference>
<sequence length="69" mass="7766">MKRQKRDPAQRSFLRGYQAGVSGKSRDLCPNSNIDARQYWMSGWREGRADSWAGMTGVSGIHKNPTVLP</sequence>
<evidence type="ECO:0000313" key="5">
    <source>
        <dbReference type="Proteomes" id="UP000190064"/>
    </source>
</evidence>
<comment type="function">
    <text evidence="3">During stationary phase, converts 70S ribosomes to an inactive dimeric form (100S ribosomes).</text>
</comment>
<gene>
    <name evidence="3" type="primary">rmf</name>
    <name evidence="4" type="ORF">BTA35_0212340</name>
</gene>